<reference evidence="2 4" key="1">
    <citation type="journal article" date="2014" name="BMC Genomics">
        <title>Genome sequence of Anopheles sinensis provides insight into genetics basis of mosquito competence for malaria parasites.</title>
        <authorList>
            <person name="Zhou D."/>
            <person name="Zhang D."/>
            <person name="Ding G."/>
            <person name="Shi L."/>
            <person name="Hou Q."/>
            <person name="Ye Y."/>
            <person name="Xu Y."/>
            <person name="Zhou H."/>
            <person name="Xiong C."/>
            <person name="Li S."/>
            <person name="Yu J."/>
            <person name="Hong S."/>
            <person name="Yu X."/>
            <person name="Zou P."/>
            <person name="Chen C."/>
            <person name="Chang X."/>
            <person name="Wang W."/>
            <person name="Lv Y."/>
            <person name="Sun Y."/>
            <person name="Ma L."/>
            <person name="Shen B."/>
            <person name="Zhu C."/>
        </authorList>
    </citation>
    <scope>NUCLEOTIDE SEQUENCE [LARGE SCALE GENOMIC DNA]</scope>
</reference>
<evidence type="ECO:0000313" key="2">
    <source>
        <dbReference type="EMBL" id="KFB46520.1"/>
    </source>
</evidence>
<sequence>MRPSGAKGCPGTEEMNDNWPSTGLAAIARLGGWLGKSHGAGVELPAASCWDGALQGGQLIGLEPPPSDH</sequence>
<dbReference type="EMBL" id="ATLV01021436">
    <property type="status" value="NOT_ANNOTATED_CDS"/>
    <property type="molecule type" value="Genomic_DNA"/>
</dbReference>
<dbReference type="EMBL" id="KE525318">
    <property type="protein sequence ID" value="KFB46520.1"/>
    <property type="molecule type" value="Genomic_DNA"/>
</dbReference>
<dbReference type="AlphaFoldDB" id="A0A084W8H6"/>
<dbReference type="VEuPathDB" id="VectorBase:ASIC014512"/>
<keyword evidence="4" id="KW-1185">Reference proteome</keyword>
<evidence type="ECO:0000256" key="1">
    <source>
        <dbReference type="SAM" id="MobiDB-lite"/>
    </source>
</evidence>
<reference evidence="3" key="2">
    <citation type="submission" date="2020-05" db="UniProtKB">
        <authorList>
            <consortium name="EnsemblMetazoa"/>
        </authorList>
    </citation>
    <scope>IDENTIFICATION</scope>
</reference>
<name>A0A084W8H6_ANOSI</name>
<evidence type="ECO:0000313" key="4">
    <source>
        <dbReference type="Proteomes" id="UP000030765"/>
    </source>
</evidence>
<dbReference type="Proteomes" id="UP000030765">
    <property type="component" value="Unassembled WGS sequence"/>
</dbReference>
<dbReference type="EnsemblMetazoa" id="ASIC014512-RA">
    <property type="protein sequence ID" value="ASIC014512-PA"/>
    <property type="gene ID" value="ASIC014512"/>
</dbReference>
<gene>
    <name evidence="2" type="ORF">ZHAS_00014512</name>
</gene>
<evidence type="ECO:0000313" key="3">
    <source>
        <dbReference type="EnsemblMetazoa" id="ASIC014512-PA"/>
    </source>
</evidence>
<organism evidence="2">
    <name type="scientific">Anopheles sinensis</name>
    <name type="common">Mosquito</name>
    <dbReference type="NCBI Taxonomy" id="74873"/>
    <lineage>
        <taxon>Eukaryota</taxon>
        <taxon>Metazoa</taxon>
        <taxon>Ecdysozoa</taxon>
        <taxon>Arthropoda</taxon>
        <taxon>Hexapoda</taxon>
        <taxon>Insecta</taxon>
        <taxon>Pterygota</taxon>
        <taxon>Neoptera</taxon>
        <taxon>Endopterygota</taxon>
        <taxon>Diptera</taxon>
        <taxon>Nematocera</taxon>
        <taxon>Culicoidea</taxon>
        <taxon>Culicidae</taxon>
        <taxon>Anophelinae</taxon>
        <taxon>Anopheles</taxon>
    </lineage>
</organism>
<proteinExistence type="predicted"/>
<feature type="region of interest" description="Disordered" evidence="1">
    <location>
        <begin position="1"/>
        <end position="20"/>
    </location>
</feature>
<protein>
    <submittedName>
        <fullName evidence="2 3">Uncharacterized protein</fullName>
    </submittedName>
</protein>
<accession>A0A084W8H6</accession>